<dbReference type="PANTHER" id="PTHR30629">
    <property type="entry name" value="PROPHAGE INTEGRASE"/>
    <property type="match status" value="1"/>
</dbReference>
<dbReference type="SUPFAM" id="SSF56349">
    <property type="entry name" value="DNA breaking-rejoining enzymes"/>
    <property type="match status" value="1"/>
</dbReference>
<gene>
    <name evidence="7" type="ORF">JZM60_09565</name>
</gene>
<comment type="similarity">
    <text evidence="1">Belongs to the 'phage' integrase family.</text>
</comment>
<feature type="compositionally biased region" description="Basic and acidic residues" evidence="5">
    <location>
        <begin position="1"/>
        <end position="22"/>
    </location>
</feature>
<dbReference type="Gene3D" id="1.10.443.10">
    <property type="entry name" value="Intergrase catalytic core"/>
    <property type="match status" value="1"/>
</dbReference>
<evidence type="ECO:0000256" key="4">
    <source>
        <dbReference type="ARBA" id="ARBA00023172"/>
    </source>
</evidence>
<dbReference type="InterPro" id="IPR025166">
    <property type="entry name" value="Integrase_DNA_bind_dom"/>
</dbReference>
<dbReference type="Gene3D" id="3.30.160.390">
    <property type="entry name" value="Integrase, DNA-binding domain"/>
    <property type="match status" value="1"/>
</dbReference>
<keyword evidence="2" id="KW-0229">DNA integration</keyword>
<evidence type="ECO:0000256" key="3">
    <source>
        <dbReference type="ARBA" id="ARBA00023125"/>
    </source>
</evidence>
<name>A0ABX7PZ61_9BACT</name>
<dbReference type="Pfam" id="PF00589">
    <property type="entry name" value="Phage_integrase"/>
    <property type="match status" value="1"/>
</dbReference>
<accession>A0ABX7PZ61</accession>
<evidence type="ECO:0000259" key="6">
    <source>
        <dbReference type="PROSITE" id="PS51898"/>
    </source>
</evidence>
<protein>
    <submittedName>
        <fullName evidence="7">Integrase family protein</fullName>
    </submittedName>
</protein>
<keyword evidence="4" id="KW-0233">DNA recombination</keyword>
<dbReference type="PANTHER" id="PTHR30629:SF2">
    <property type="entry name" value="PROPHAGE INTEGRASE INTS-RELATED"/>
    <property type="match status" value="1"/>
</dbReference>
<reference evidence="7 8" key="1">
    <citation type="submission" date="2021-03" db="EMBL/GenBank/DDBJ databases">
        <title>Geobacter metallireducens gen. nov. sp. nov., a microorganism capable of coupling the complete oxidation of organic compounds to the reduction of iron and other metals.</title>
        <authorList>
            <person name="Li Y."/>
        </authorList>
    </citation>
    <scope>NUCLEOTIDE SEQUENCE [LARGE SCALE GENOMIC DNA]</scope>
    <source>
        <strain evidence="7 8">Jerry-YX</strain>
    </source>
</reference>
<sequence>MPKIKFDKRSIDKLSHPSKGQEDYFDTETPGLGLRVSTKTKTFFAKTDVRDTSKVSGYRTVKKTLGRYGDITLEEAKKMMEGRTEVQNGERVFVPGARMELKKGPTGNGTTVTLDDMLDFYFSEKKRGDGRPFKPATVKGYTRIIKRHFENWLPLTLPEVTKLTPEMVIARHGQIAGEHGAYGARNAFVMLTAIINYALIRHPGAIAVNPLNVLRLGKHMKKIEARTEKLDGNDFKTFLEGLQKFNEITRDCYLVCLYQGLRSEEAASLKWDHVDLDNQVLRIPDTKNRNPLHVPLSRQSLAILKRRKEQNPEGNPFVFPSLPRPQCLNKTGHVRLMAAELRAKTGLQITVHGLRRTFITTARRLKIFEDAERLTNHVDNTVTGKHYDGTDVEDLRQPLQNICNEIERLMVEGVGAKVVQLPTALGQ</sequence>
<dbReference type="PROSITE" id="PS51898">
    <property type="entry name" value="TYR_RECOMBINASE"/>
    <property type="match status" value="1"/>
</dbReference>
<dbReference type="InterPro" id="IPR038488">
    <property type="entry name" value="Integrase_DNA-bd_sf"/>
</dbReference>
<organism evidence="7 8">
    <name type="scientific">Geobacter benzoatilyticus</name>
    <dbReference type="NCBI Taxonomy" id="2815309"/>
    <lineage>
        <taxon>Bacteria</taxon>
        <taxon>Pseudomonadati</taxon>
        <taxon>Thermodesulfobacteriota</taxon>
        <taxon>Desulfuromonadia</taxon>
        <taxon>Geobacterales</taxon>
        <taxon>Geobacteraceae</taxon>
        <taxon>Geobacter</taxon>
    </lineage>
</organism>
<dbReference type="InterPro" id="IPR013762">
    <property type="entry name" value="Integrase-like_cat_sf"/>
</dbReference>
<dbReference type="InterPro" id="IPR011010">
    <property type="entry name" value="DNA_brk_join_enz"/>
</dbReference>
<keyword evidence="3" id="KW-0238">DNA-binding</keyword>
<dbReference type="Gene3D" id="1.10.150.130">
    <property type="match status" value="1"/>
</dbReference>
<evidence type="ECO:0000313" key="7">
    <source>
        <dbReference type="EMBL" id="QSV44424.1"/>
    </source>
</evidence>
<feature type="domain" description="Tyr recombinase" evidence="6">
    <location>
        <begin position="225"/>
        <end position="400"/>
    </location>
</feature>
<evidence type="ECO:0000256" key="1">
    <source>
        <dbReference type="ARBA" id="ARBA00008857"/>
    </source>
</evidence>
<dbReference type="InterPro" id="IPR050808">
    <property type="entry name" value="Phage_Integrase"/>
</dbReference>
<evidence type="ECO:0000256" key="5">
    <source>
        <dbReference type="SAM" id="MobiDB-lite"/>
    </source>
</evidence>
<keyword evidence="8" id="KW-1185">Reference proteome</keyword>
<evidence type="ECO:0000256" key="2">
    <source>
        <dbReference type="ARBA" id="ARBA00022908"/>
    </source>
</evidence>
<dbReference type="Pfam" id="PF13356">
    <property type="entry name" value="Arm-DNA-bind_3"/>
    <property type="match status" value="1"/>
</dbReference>
<dbReference type="InterPro" id="IPR002104">
    <property type="entry name" value="Integrase_catalytic"/>
</dbReference>
<proteinExistence type="inferred from homology"/>
<dbReference type="RefSeq" id="WP_207162085.1">
    <property type="nucleotide sequence ID" value="NZ_CP071382.1"/>
</dbReference>
<dbReference type="EMBL" id="CP071382">
    <property type="protein sequence ID" value="QSV44424.1"/>
    <property type="molecule type" value="Genomic_DNA"/>
</dbReference>
<evidence type="ECO:0000313" key="8">
    <source>
        <dbReference type="Proteomes" id="UP000663651"/>
    </source>
</evidence>
<dbReference type="InterPro" id="IPR010998">
    <property type="entry name" value="Integrase_recombinase_N"/>
</dbReference>
<feature type="region of interest" description="Disordered" evidence="5">
    <location>
        <begin position="1"/>
        <end position="29"/>
    </location>
</feature>
<dbReference type="Proteomes" id="UP000663651">
    <property type="component" value="Chromosome"/>
</dbReference>